<feature type="compositionally biased region" description="Low complexity" evidence="9">
    <location>
        <begin position="1"/>
        <end position="32"/>
    </location>
</feature>
<dbReference type="PANTHER" id="PTHR21311:SF0">
    <property type="entry name" value="CONSERVED OLIGOMERIC GOLGI COMPLEX SUBUNIT 8"/>
    <property type="match status" value="1"/>
</dbReference>
<evidence type="ECO:0000256" key="7">
    <source>
        <dbReference type="ARBA" id="ARBA00023136"/>
    </source>
</evidence>
<accession>A0A0K3CQW9</accession>
<sequence length="871" mass="92816">MSSADAVASTSTAPLDAAGGAPSAATAGANDGPTAVSDSRGTEELETMPTLSSLLLSTAESLARRSTPSSSTSAKHSTSKQPAKPAFALATNPQSLLSHPAAPSYLSSLLSQPLSALQALPTSLATLSTSLDNDLSSLAFTRYSSFLLSYSAAQSISTSFTTLSDSLSALLDSTSSLESAATSFGSRIHSVREKRDRMMRVRERIEEVEELLEAPSVVDACVRAGYWSEAIDVAVRLEELHKRLSISASNLDGGEGQGALKLLDRVREEVGSALLSLRARVLDSLLQRSLKLPGAVRGISILRRIAERGASATTQASGKAKELDEDSLRVVFLVARWKCLRTELEGVEAQMAACGIQLAGDEPPLAQQDANVGVEENDERTRWTKRWIEFWREVVGETVGMYAEVFLSSSALASSTSAHLSVPAIPSHALTPSAPLHLFLTTALDSLTSLLAHAVAGLSSTASLSSLLTQLTYCSHSFARYGLDFREFVQLRERIELRIGRIVAAEWELAGRKWEKEFRDAWENSGGMALTAAKARRSGRVPLVDWLVAPEGLSSLLSTPLPDPPVIAAPSPSPDWHHQPSPSLALLPPVARFLNAHATALNSLRLVPPVSLFHPLRRAQAVELDRATQVLAAFTDAWLASLAATPLPKQTGFDDGVGDDLSADEKTLLRERDEEKRAVGASIAWFSRAVIPWCEGALETGVYGELVTSGRAGSTSREAQIREALRRCEQLVSRIDGREYIEEERPNGTDETPVSNGLADDETSGAAELPVLDATSASLKQPHTPEPIEDLALVNGHHDKLDFSVPPVDAPVSNGFDPASAADQVVDADAPYIVDETAPPPPAPVDPSELVDEKVIEAGMEGGGVAEVEQA</sequence>
<dbReference type="EMBL" id="CWKI01000017">
    <property type="protein sequence ID" value="CTR11383.1"/>
    <property type="molecule type" value="Genomic_DNA"/>
</dbReference>
<keyword evidence="6" id="KW-0333">Golgi apparatus</keyword>
<evidence type="ECO:0000313" key="10">
    <source>
        <dbReference type="EMBL" id="CTR11383.1"/>
    </source>
</evidence>
<evidence type="ECO:0000256" key="6">
    <source>
        <dbReference type="ARBA" id="ARBA00023034"/>
    </source>
</evidence>
<evidence type="ECO:0000313" key="11">
    <source>
        <dbReference type="EMBL" id="PRQ70000.1"/>
    </source>
</evidence>
<keyword evidence="12" id="KW-1185">Reference proteome</keyword>
<keyword evidence="5" id="KW-0653">Protein transport</keyword>
<evidence type="ECO:0000256" key="1">
    <source>
        <dbReference type="ARBA" id="ARBA00004395"/>
    </source>
</evidence>
<evidence type="ECO:0000256" key="9">
    <source>
        <dbReference type="SAM" id="MobiDB-lite"/>
    </source>
</evidence>
<reference evidence="10 12" key="1">
    <citation type="submission" date="2015-07" db="EMBL/GenBank/DDBJ databases">
        <authorList>
            <person name="Cajimat M.N.B."/>
            <person name="Milazzo M.L."/>
            <person name="Fulhorst C.F."/>
        </authorList>
    </citation>
    <scope>NUCLEOTIDE SEQUENCE [LARGE SCALE GENOMIC DNA]</scope>
    <source>
        <strain evidence="10">Single colony</strain>
    </source>
</reference>
<evidence type="ECO:0000256" key="5">
    <source>
        <dbReference type="ARBA" id="ARBA00022927"/>
    </source>
</evidence>
<gene>
    <name evidence="10" type="primary">FGENESH: predicted gene_17.102</name>
    <name evidence="11" type="ORF">AAT19DRAFT_11653</name>
    <name evidence="10" type="ORF">BN2166_0072440</name>
</gene>
<evidence type="ECO:0000313" key="13">
    <source>
        <dbReference type="Proteomes" id="UP000239560"/>
    </source>
</evidence>
<protein>
    <recommendedName>
        <fullName evidence="3">Conserved oligomeric Golgi complex subunit 8</fullName>
    </recommendedName>
    <alternativeName>
        <fullName evidence="8">Component of oligomeric Golgi complex 8</fullName>
    </alternativeName>
</protein>
<dbReference type="Pfam" id="PF04124">
    <property type="entry name" value="Dor1"/>
    <property type="match status" value="2"/>
</dbReference>
<dbReference type="GO" id="GO:0000139">
    <property type="term" value="C:Golgi membrane"/>
    <property type="evidence" value="ECO:0007669"/>
    <property type="project" value="UniProtKB-SubCell"/>
</dbReference>
<dbReference type="OrthoDB" id="1661054at2759"/>
<feature type="region of interest" description="Disordered" evidence="9">
    <location>
        <begin position="1"/>
        <end position="85"/>
    </location>
</feature>
<comment type="similarity">
    <text evidence="2">Belongs to the COG8 family.</text>
</comment>
<dbReference type="OMA" id="IDSCARN"/>
<evidence type="ECO:0000313" key="12">
    <source>
        <dbReference type="Proteomes" id="UP000199069"/>
    </source>
</evidence>
<keyword evidence="7" id="KW-0472">Membrane</keyword>
<dbReference type="GO" id="GO:0006891">
    <property type="term" value="P:intra-Golgi vesicle-mediated transport"/>
    <property type="evidence" value="ECO:0007669"/>
    <property type="project" value="TreeGrafter"/>
</dbReference>
<dbReference type="GO" id="GO:0015031">
    <property type="term" value="P:protein transport"/>
    <property type="evidence" value="ECO:0007669"/>
    <property type="project" value="UniProtKB-KW"/>
</dbReference>
<evidence type="ECO:0000256" key="4">
    <source>
        <dbReference type="ARBA" id="ARBA00022448"/>
    </source>
</evidence>
<dbReference type="AlphaFoldDB" id="A0A0K3CQW9"/>
<dbReference type="PANTHER" id="PTHR21311">
    <property type="entry name" value="CONSERVED OLIGOMERIC GOLGI COMPLEX COMPONENT 8"/>
    <property type="match status" value="1"/>
</dbReference>
<comment type="subcellular location">
    <subcellularLocation>
        <location evidence="1">Golgi apparatus membrane</location>
        <topology evidence="1">Peripheral membrane protein</topology>
    </subcellularLocation>
</comment>
<name>A0A0K3CQW9_RHOTO</name>
<evidence type="ECO:0000256" key="3">
    <source>
        <dbReference type="ARBA" id="ARBA00020983"/>
    </source>
</evidence>
<dbReference type="GO" id="GO:0017119">
    <property type="term" value="C:Golgi transport complex"/>
    <property type="evidence" value="ECO:0007669"/>
    <property type="project" value="InterPro"/>
</dbReference>
<organism evidence="10 12">
    <name type="scientific">Rhodotorula toruloides</name>
    <name type="common">Yeast</name>
    <name type="synonym">Rhodosporidium toruloides</name>
    <dbReference type="NCBI Taxonomy" id="5286"/>
    <lineage>
        <taxon>Eukaryota</taxon>
        <taxon>Fungi</taxon>
        <taxon>Dikarya</taxon>
        <taxon>Basidiomycota</taxon>
        <taxon>Pucciniomycotina</taxon>
        <taxon>Microbotryomycetes</taxon>
        <taxon>Sporidiobolales</taxon>
        <taxon>Sporidiobolaceae</taxon>
        <taxon>Rhodotorula</taxon>
    </lineage>
</organism>
<dbReference type="Proteomes" id="UP000199069">
    <property type="component" value="Unassembled WGS sequence"/>
</dbReference>
<feature type="compositionally biased region" description="Low complexity" evidence="9">
    <location>
        <begin position="47"/>
        <end position="80"/>
    </location>
</feature>
<dbReference type="InterPro" id="IPR007255">
    <property type="entry name" value="COG8"/>
</dbReference>
<evidence type="ECO:0000256" key="2">
    <source>
        <dbReference type="ARBA" id="ARBA00006419"/>
    </source>
</evidence>
<reference evidence="11 13" key="2">
    <citation type="journal article" date="2018" name="Elife">
        <title>Functional genomics of lipid metabolism in the oleaginous yeast Rhodosporidium toruloides.</title>
        <authorList>
            <person name="Coradetti S.T."/>
            <person name="Pinel D."/>
            <person name="Geiselman G."/>
            <person name="Ito M."/>
            <person name="Mondo S."/>
            <person name="Reilly M.C."/>
            <person name="Cheng Y.F."/>
            <person name="Bauer S."/>
            <person name="Grigoriev I."/>
            <person name="Gladden J.M."/>
            <person name="Simmons B.A."/>
            <person name="Brem R."/>
            <person name="Arkin A.P."/>
            <person name="Skerker J.M."/>
        </authorList>
    </citation>
    <scope>NUCLEOTIDE SEQUENCE [LARGE SCALE GENOMIC DNA]</scope>
    <source>
        <strain evidence="11 13">NBRC 0880</strain>
    </source>
</reference>
<dbReference type="EMBL" id="LCTV02000017">
    <property type="protein sequence ID" value="PRQ70000.1"/>
    <property type="molecule type" value="Genomic_DNA"/>
</dbReference>
<proteinExistence type="inferred from homology"/>
<dbReference type="STRING" id="5286.A0A0K3CQW9"/>
<dbReference type="Proteomes" id="UP000239560">
    <property type="component" value="Unassembled WGS sequence"/>
</dbReference>
<evidence type="ECO:0000256" key="8">
    <source>
        <dbReference type="ARBA" id="ARBA00031347"/>
    </source>
</evidence>
<keyword evidence="4" id="KW-0813">Transport</keyword>